<sequence length="25" mass="2842">MPMGPWGHWITFLLATETEASQQLP</sequence>
<name>A0A0A8ZVF7_ARUDO</name>
<organism evidence="1">
    <name type="scientific">Arundo donax</name>
    <name type="common">Giant reed</name>
    <name type="synonym">Donax arundinaceus</name>
    <dbReference type="NCBI Taxonomy" id="35708"/>
    <lineage>
        <taxon>Eukaryota</taxon>
        <taxon>Viridiplantae</taxon>
        <taxon>Streptophyta</taxon>
        <taxon>Embryophyta</taxon>
        <taxon>Tracheophyta</taxon>
        <taxon>Spermatophyta</taxon>
        <taxon>Magnoliopsida</taxon>
        <taxon>Liliopsida</taxon>
        <taxon>Poales</taxon>
        <taxon>Poaceae</taxon>
        <taxon>PACMAD clade</taxon>
        <taxon>Arundinoideae</taxon>
        <taxon>Arundineae</taxon>
        <taxon>Arundo</taxon>
    </lineage>
</organism>
<protein>
    <submittedName>
        <fullName evidence="1">Uncharacterized protein</fullName>
    </submittedName>
</protein>
<accession>A0A0A8ZVF7</accession>
<proteinExistence type="predicted"/>
<evidence type="ECO:0000313" key="1">
    <source>
        <dbReference type="EMBL" id="JAD41658.1"/>
    </source>
</evidence>
<reference evidence="1" key="2">
    <citation type="journal article" date="2015" name="Data Brief">
        <title>Shoot transcriptome of the giant reed, Arundo donax.</title>
        <authorList>
            <person name="Barrero R.A."/>
            <person name="Guerrero F.D."/>
            <person name="Moolhuijzen P."/>
            <person name="Goolsby J.A."/>
            <person name="Tidwell J."/>
            <person name="Bellgard S.E."/>
            <person name="Bellgard M.I."/>
        </authorList>
    </citation>
    <scope>NUCLEOTIDE SEQUENCE</scope>
    <source>
        <tissue evidence="1">Shoot tissue taken approximately 20 cm above the soil surface</tissue>
    </source>
</reference>
<dbReference type="AlphaFoldDB" id="A0A0A8ZVF7"/>
<reference evidence="1" key="1">
    <citation type="submission" date="2014-09" db="EMBL/GenBank/DDBJ databases">
        <authorList>
            <person name="Magalhaes I.L.F."/>
            <person name="Oliveira U."/>
            <person name="Santos F.R."/>
            <person name="Vidigal T.H.D.A."/>
            <person name="Brescovit A.D."/>
            <person name="Santos A.J."/>
        </authorList>
    </citation>
    <scope>NUCLEOTIDE SEQUENCE</scope>
    <source>
        <tissue evidence="1">Shoot tissue taken approximately 20 cm above the soil surface</tissue>
    </source>
</reference>
<dbReference type="EMBL" id="GBRH01256237">
    <property type="protein sequence ID" value="JAD41658.1"/>
    <property type="molecule type" value="Transcribed_RNA"/>
</dbReference>